<evidence type="ECO:0000256" key="13">
    <source>
        <dbReference type="RuleBase" id="RU000722"/>
    </source>
</evidence>
<evidence type="ECO:0000256" key="2">
    <source>
        <dbReference type="ARBA" id="ARBA00010930"/>
    </source>
</evidence>
<feature type="region of interest" description="Disordered" evidence="14">
    <location>
        <begin position="51"/>
        <end position="128"/>
    </location>
</feature>
<dbReference type="EMBL" id="OZ019910">
    <property type="protein sequence ID" value="CAK9211584.1"/>
    <property type="molecule type" value="Genomic_DNA"/>
</dbReference>
<reference evidence="16" key="1">
    <citation type="submission" date="2024-02" db="EMBL/GenBank/DDBJ databases">
        <authorList>
            <consortium name="ELIXIR-Norway"/>
            <consortium name="Elixir Norway"/>
        </authorList>
    </citation>
    <scope>NUCLEOTIDE SEQUENCE</scope>
</reference>
<evidence type="ECO:0000256" key="8">
    <source>
        <dbReference type="ARBA" id="ARBA00022946"/>
    </source>
</evidence>
<dbReference type="InterPro" id="IPR003231">
    <property type="entry name" value="ACP"/>
</dbReference>
<keyword evidence="7" id="KW-0276">Fatty acid metabolism</keyword>
<evidence type="ECO:0000256" key="11">
    <source>
        <dbReference type="ARBA" id="ARBA00023128"/>
    </source>
</evidence>
<dbReference type="InterPro" id="IPR009081">
    <property type="entry name" value="PP-bd_ACP"/>
</dbReference>
<evidence type="ECO:0000256" key="4">
    <source>
        <dbReference type="ARBA" id="ARBA00022450"/>
    </source>
</evidence>
<evidence type="ECO:0000256" key="5">
    <source>
        <dbReference type="ARBA" id="ARBA00022516"/>
    </source>
</evidence>
<evidence type="ECO:0000256" key="10">
    <source>
        <dbReference type="ARBA" id="ARBA00023098"/>
    </source>
</evidence>
<feature type="compositionally biased region" description="Low complexity" evidence="14">
    <location>
        <begin position="85"/>
        <end position="109"/>
    </location>
</feature>
<feature type="region of interest" description="Disordered" evidence="14">
    <location>
        <begin position="1"/>
        <end position="38"/>
    </location>
</feature>
<dbReference type="Proteomes" id="UP001497512">
    <property type="component" value="Chromosome 18"/>
</dbReference>
<sequence>MGSFEDRRRNGVILPAASPSQSPAQSAVRGPNVTSTAKEQMVNVMSGAREKVDHTKATATAALSKIAHPFNSQARQEADAKAAETKAQASAKQASIRTTAHQQETEATTPRTSIPSDESHASNQHLDRGQVVARVLEVVKTHQKVDPSKVRESASFQELGLDSLDTVEVVMAVEEEFAVVIPDAEADKINSCSQAIEYIAAHPSAK</sequence>
<evidence type="ECO:0000256" key="14">
    <source>
        <dbReference type="SAM" id="MobiDB-lite"/>
    </source>
</evidence>
<dbReference type="PROSITE" id="PS00012">
    <property type="entry name" value="PHOSPHOPANTETHEINE"/>
    <property type="match status" value="1"/>
</dbReference>
<dbReference type="SUPFAM" id="SSF47336">
    <property type="entry name" value="ACP-like"/>
    <property type="match status" value="1"/>
</dbReference>
<keyword evidence="3" id="KW-0813">Transport</keyword>
<keyword evidence="9" id="KW-0249">Electron transport</keyword>
<comment type="function">
    <text evidence="13">Carrier of the growing fatty acid chain in fatty acid biosynthesis.</text>
</comment>
<evidence type="ECO:0000256" key="3">
    <source>
        <dbReference type="ARBA" id="ARBA00022448"/>
    </source>
</evidence>
<dbReference type="InterPro" id="IPR006162">
    <property type="entry name" value="Ppantetheine_attach_site"/>
</dbReference>
<feature type="compositionally biased region" description="Basic and acidic residues" evidence="14">
    <location>
        <begin position="117"/>
        <end position="128"/>
    </location>
</feature>
<evidence type="ECO:0000256" key="7">
    <source>
        <dbReference type="ARBA" id="ARBA00022832"/>
    </source>
</evidence>
<feature type="compositionally biased region" description="Low complexity" evidence="14">
    <location>
        <begin position="15"/>
        <end position="27"/>
    </location>
</feature>
<accession>A0ABP0U3Y0</accession>
<dbReference type="Gene3D" id="1.10.1200.10">
    <property type="entry name" value="ACP-like"/>
    <property type="match status" value="1"/>
</dbReference>
<comment type="subcellular location">
    <subcellularLocation>
        <location evidence="1">Mitochondrion</location>
    </subcellularLocation>
</comment>
<evidence type="ECO:0000313" key="17">
    <source>
        <dbReference type="Proteomes" id="UP001497512"/>
    </source>
</evidence>
<keyword evidence="11" id="KW-0496">Mitochondrion</keyword>
<dbReference type="PANTHER" id="PTHR20863">
    <property type="entry name" value="ACYL CARRIER PROTEIN"/>
    <property type="match status" value="1"/>
</dbReference>
<keyword evidence="8" id="KW-0809">Transit peptide</keyword>
<evidence type="ECO:0000313" key="16">
    <source>
        <dbReference type="EMBL" id="CAK9211584.1"/>
    </source>
</evidence>
<keyword evidence="10" id="KW-0443">Lipid metabolism</keyword>
<keyword evidence="6" id="KW-0597">Phosphoprotein</keyword>
<evidence type="ECO:0000259" key="15">
    <source>
        <dbReference type="PROSITE" id="PS50075"/>
    </source>
</evidence>
<keyword evidence="4 13" id="KW-0596">Phosphopantetheine</keyword>
<keyword evidence="5 13" id="KW-0444">Lipid biosynthesis</keyword>
<dbReference type="InterPro" id="IPR036736">
    <property type="entry name" value="ACP-like_sf"/>
</dbReference>
<dbReference type="PROSITE" id="PS50075">
    <property type="entry name" value="CARRIER"/>
    <property type="match status" value="1"/>
</dbReference>
<evidence type="ECO:0000256" key="12">
    <source>
        <dbReference type="ARBA" id="ARBA00023160"/>
    </source>
</evidence>
<dbReference type="PANTHER" id="PTHR20863:SF28">
    <property type="entry name" value="ACYL CARRIER PROTEIN, MITOCHONDRIAL"/>
    <property type="match status" value="1"/>
</dbReference>
<organism evidence="16 17">
    <name type="scientific">Sphagnum troendelagicum</name>
    <dbReference type="NCBI Taxonomy" id="128251"/>
    <lineage>
        <taxon>Eukaryota</taxon>
        <taxon>Viridiplantae</taxon>
        <taxon>Streptophyta</taxon>
        <taxon>Embryophyta</taxon>
        <taxon>Bryophyta</taxon>
        <taxon>Sphagnophytina</taxon>
        <taxon>Sphagnopsida</taxon>
        <taxon>Sphagnales</taxon>
        <taxon>Sphagnaceae</taxon>
        <taxon>Sphagnum</taxon>
    </lineage>
</organism>
<dbReference type="NCBIfam" id="TIGR00517">
    <property type="entry name" value="acyl_carrier"/>
    <property type="match status" value="1"/>
</dbReference>
<name>A0ABP0U3Y0_9BRYO</name>
<evidence type="ECO:0000256" key="9">
    <source>
        <dbReference type="ARBA" id="ARBA00022982"/>
    </source>
</evidence>
<gene>
    <name evidence="16" type="ORF">CSSPTR1EN2_LOCUS10814</name>
</gene>
<comment type="similarity">
    <text evidence="2">Belongs to the acyl carrier protein (ACP) family.</text>
</comment>
<keyword evidence="17" id="KW-1185">Reference proteome</keyword>
<evidence type="ECO:0000256" key="1">
    <source>
        <dbReference type="ARBA" id="ARBA00004173"/>
    </source>
</evidence>
<proteinExistence type="inferred from homology"/>
<keyword evidence="12 13" id="KW-0275">Fatty acid biosynthesis</keyword>
<dbReference type="Pfam" id="PF00550">
    <property type="entry name" value="PP-binding"/>
    <property type="match status" value="1"/>
</dbReference>
<dbReference type="HAMAP" id="MF_01217">
    <property type="entry name" value="Acyl_carrier"/>
    <property type="match status" value="1"/>
</dbReference>
<protein>
    <recommendedName>
        <fullName evidence="13">Acyl carrier protein</fullName>
    </recommendedName>
</protein>
<evidence type="ECO:0000256" key="6">
    <source>
        <dbReference type="ARBA" id="ARBA00022553"/>
    </source>
</evidence>
<feature type="domain" description="Carrier" evidence="15">
    <location>
        <begin position="129"/>
        <end position="203"/>
    </location>
</feature>